<dbReference type="InterPro" id="IPR004616">
    <property type="entry name" value="Leu/Phe-tRNA_Trfase"/>
</dbReference>
<evidence type="ECO:0000256" key="1">
    <source>
        <dbReference type="ARBA" id="ARBA00022490"/>
    </source>
</evidence>
<dbReference type="Pfam" id="PF03588">
    <property type="entry name" value="Leu_Phe_trans"/>
    <property type="match status" value="1"/>
</dbReference>
<keyword evidence="2 4" id="KW-0808">Transferase</keyword>
<dbReference type="PANTHER" id="PTHR30098:SF2">
    <property type="entry name" value="LEUCYL_PHENYLALANYL-TRNA--PROTEIN TRANSFERASE"/>
    <property type="match status" value="1"/>
</dbReference>
<dbReference type="Gene3D" id="3.40.630.70">
    <property type="entry name" value="Leucyl/phenylalanyl-tRNA-protein transferase, C-terminal domain"/>
    <property type="match status" value="1"/>
</dbReference>
<dbReference type="SUPFAM" id="SSF55729">
    <property type="entry name" value="Acyl-CoA N-acyltransferases (Nat)"/>
    <property type="match status" value="1"/>
</dbReference>
<gene>
    <name evidence="4" type="primary">aat</name>
    <name evidence="5" type="ORF">MB09_12990</name>
</gene>
<sequence length="222" mass="25336">MHFVTDKLWFPNPKEATEDGLLAIGGDLSVERLLFAYHSGIFPWFEDDQPILWWSPDPRMVLFPENFKVSKSLRKTLNSEKFKITFNQNFEEVIKNCATVLRKGQAGTWITAEMQNTYIALHKAGHAISVEVWKNDKLVGGLYGVDLSQKKVFCGESMFSLVSDASKVAFFYLSEYVKLKNYKFIDCQIYNAHLESLGAEEIERDTFLAILNQETAPESSAD</sequence>
<evidence type="ECO:0000313" key="6">
    <source>
        <dbReference type="Proteomes" id="UP000033497"/>
    </source>
</evidence>
<comment type="subcellular location">
    <subcellularLocation>
        <location evidence="4">Cytoplasm</location>
    </subcellularLocation>
</comment>
<dbReference type="RefSeq" id="WP_045081341.1">
    <property type="nucleotide sequence ID" value="NZ_JSVU01000009.1"/>
</dbReference>
<comment type="caution">
    <text evidence="5">The sequence shown here is derived from an EMBL/GenBank/DDBJ whole genome shotgun (WGS) entry which is preliminary data.</text>
</comment>
<keyword evidence="1 4" id="KW-0963">Cytoplasm</keyword>
<dbReference type="PANTHER" id="PTHR30098">
    <property type="entry name" value="LEUCYL/PHENYLALANYL-TRNA--PROTEIN TRANSFERASE"/>
    <property type="match status" value="1"/>
</dbReference>
<dbReference type="HAMAP" id="MF_00688">
    <property type="entry name" value="Leu_Phe_trans"/>
    <property type="match status" value="1"/>
</dbReference>
<evidence type="ECO:0000256" key="3">
    <source>
        <dbReference type="ARBA" id="ARBA00023315"/>
    </source>
</evidence>
<accession>A0ABR5DFY4</accession>
<dbReference type="Proteomes" id="UP000033497">
    <property type="component" value="Unassembled WGS sequence"/>
</dbReference>
<name>A0ABR5DFY4_9FLAO</name>
<organism evidence="5 6">
    <name type="scientific">Aequorivita vladivostokensis</name>
    <dbReference type="NCBI Taxonomy" id="171194"/>
    <lineage>
        <taxon>Bacteria</taxon>
        <taxon>Pseudomonadati</taxon>
        <taxon>Bacteroidota</taxon>
        <taxon>Flavobacteriia</taxon>
        <taxon>Flavobacteriales</taxon>
        <taxon>Flavobacteriaceae</taxon>
        <taxon>Aequorivita</taxon>
    </lineage>
</organism>
<dbReference type="NCBIfam" id="TIGR00667">
    <property type="entry name" value="aat"/>
    <property type="match status" value="1"/>
</dbReference>
<dbReference type="InterPro" id="IPR042203">
    <property type="entry name" value="Leu/Phe-tRNA_Trfase_C"/>
</dbReference>
<keyword evidence="6" id="KW-1185">Reference proteome</keyword>
<comment type="similarity">
    <text evidence="4">Belongs to the L/F-transferase family.</text>
</comment>
<evidence type="ECO:0000256" key="2">
    <source>
        <dbReference type="ARBA" id="ARBA00022679"/>
    </source>
</evidence>
<dbReference type="Gene3D" id="3.30.70.3550">
    <property type="entry name" value="Leucyl/phenylalanyl-tRNA-protein transferase, N-terminal domain"/>
    <property type="match status" value="1"/>
</dbReference>
<comment type="catalytic activity">
    <reaction evidence="4">
        <text>N-terminal L-lysyl-[protein] + L-leucyl-tRNA(Leu) = N-terminal L-leucyl-L-lysyl-[protein] + tRNA(Leu) + H(+)</text>
        <dbReference type="Rhea" id="RHEA:12340"/>
        <dbReference type="Rhea" id="RHEA-COMP:9613"/>
        <dbReference type="Rhea" id="RHEA-COMP:9622"/>
        <dbReference type="Rhea" id="RHEA-COMP:12670"/>
        <dbReference type="Rhea" id="RHEA-COMP:12671"/>
        <dbReference type="ChEBI" id="CHEBI:15378"/>
        <dbReference type="ChEBI" id="CHEBI:65249"/>
        <dbReference type="ChEBI" id="CHEBI:78442"/>
        <dbReference type="ChEBI" id="CHEBI:78494"/>
        <dbReference type="ChEBI" id="CHEBI:133043"/>
        <dbReference type="EC" id="2.3.2.6"/>
    </reaction>
</comment>
<protein>
    <recommendedName>
        <fullName evidence="4">Leucyl/phenylalanyl-tRNA--protein transferase</fullName>
        <ecNumber evidence="4">2.3.2.6</ecNumber>
    </recommendedName>
    <alternativeName>
        <fullName evidence="4">L/F-transferase</fullName>
    </alternativeName>
    <alternativeName>
        <fullName evidence="4">Leucyltransferase</fullName>
    </alternativeName>
    <alternativeName>
        <fullName evidence="4">Phenyalanyltransferase</fullName>
    </alternativeName>
</protein>
<dbReference type="EMBL" id="JSVU01000009">
    <property type="protein sequence ID" value="KJJ37670.1"/>
    <property type="molecule type" value="Genomic_DNA"/>
</dbReference>
<evidence type="ECO:0000313" key="5">
    <source>
        <dbReference type="EMBL" id="KJJ37670.1"/>
    </source>
</evidence>
<comment type="catalytic activity">
    <reaction evidence="4">
        <text>N-terminal L-arginyl-[protein] + L-leucyl-tRNA(Leu) = N-terminal L-leucyl-L-arginyl-[protein] + tRNA(Leu) + H(+)</text>
        <dbReference type="Rhea" id="RHEA:50416"/>
        <dbReference type="Rhea" id="RHEA-COMP:9613"/>
        <dbReference type="Rhea" id="RHEA-COMP:9622"/>
        <dbReference type="Rhea" id="RHEA-COMP:12672"/>
        <dbReference type="Rhea" id="RHEA-COMP:12673"/>
        <dbReference type="ChEBI" id="CHEBI:15378"/>
        <dbReference type="ChEBI" id="CHEBI:64719"/>
        <dbReference type="ChEBI" id="CHEBI:78442"/>
        <dbReference type="ChEBI" id="CHEBI:78494"/>
        <dbReference type="ChEBI" id="CHEBI:133044"/>
        <dbReference type="EC" id="2.3.2.6"/>
    </reaction>
</comment>
<proteinExistence type="inferred from homology"/>
<keyword evidence="3 4" id="KW-0012">Acyltransferase</keyword>
<dbReference type="GO" id="GO:0016740">
    <property type="term" value="F:transferase activity"/>
    <property type="evidence" value="ECO:0007669"/>
    <property type="project" value="UniProtKB-KW"/>
</dbReference>
<reference evidence="5 6" key="1">
    <citation type="submission" date="2014-10" db="EMBL/GenBank/DDBJ databases">
        <title>Genome sequencing of Vitellibacter vladivostokensis KMM 3516.</title>
        <authorList>
            <person name="Thevarajoo S."/>
            <person name="Selvaratnam C."/>
            <person name="Goh K.M."/>
            <person name="Chong C.S."/>
        </authorList>
    </citation>
    <scope>NUCLEOTIDE SEQUENCE [LARGE SCALE GENOMIC DNA]</scope>
    <source>
        <strain evidence="5 6">KMM 3516</strain>
    </source>
</reference>
<comment type="catalytic activity">
    <reaction evidence="4">
        <text>L-phenylalanyl-tRNA(Phe) + an N-terminal L-alpha-aminoacyl-[protein] = an N-terminal L-phenylalanyl-L-alpha-aminoacyl-[protein] + tRNA(Phe)</text>
        <dbReference type="Rhea" id="RHEA:43632"/>
        <dbReference type="Rhea" id="RHEA-COMP:9668"/>
        <dbReference type="Rhea" id="RHEA-COMP:9699"/>
        <dbReference type="Rhea" id="RHEA-COMP:10636"/>
        <dbReference type="Rhea" id="RHEA-COMP:10637"/>
        <dbReference type="ChEBI" id="CHEBI:78442"/>
        <dbReference type="ChEBI" id="CHEBI:78531"/>
        <dbReference type="ChEBI" id="CHEBI:78597"/>
        <dbReference type="ChEBI" id="CHEBI:83561"/>
        <dbReference type="EC" id="2.3.2.6"/>
    </reaction>
</comment>
<evidence type="ECO:0000256" key="4">
    <source>
        <dbReference type="HAMAP-Rule" id="MF_00688"/>
    </source>
</evidence>
<dbReference type="InterPro" id="IPR042221">
    <property type="entry name" value="Leu/Phe-tRNA_Trfase_N"/>
</dbReference>
<dbReference type="EC" id="2.3.2.6" evidence="4"/>
<dbReference type="InterPro" id="IPR016181">
    <property type="entry name" value="Acyl_CoA_acyltransferase"/>
</dbReference>
<comment type="function">
    <text evidence="4">Functions in the N-end rule pathway of protein degradation where it conjugates Leu, Phe and, less efficiently, Met from aminoacyl-tRNAs to the N-termini of proteins containing an N-terminal arginine or lysine.</text>
</comment>